<dbReference type="PANTHER" id="PTHR35561:SF1">
    <property type="entry name" value="RNA 2',3'-CYCLIC PHOSPHODIESTERASE"/>
    <property type="match status" value="1"/>
</dbReference>
<gene>
    <name evidence="4" type="ORF">CP97_07360</name>
</gene>
<comment type="catalytic activity">
    <reaction evidence="2">
        <text>a 3'-end 2',3'-cyclophospho-ribonucleotide-RNA + H2O = a 3'-end 2'-phospho-ribonucleotide-RNA + H(+)</text>
        <dbReference type="Rhea" id="RHEA:11828"/>
        <dbReference type="Rhea" id="RHEA-COMP:10464"/>
        <dbReference type="Rhea" id="RHEA-COMP:17353"/>
        <dbReference type="ChEBI" id="CHEBI:15377"/>
        <dbReference type="ChEBI" id="CHEBI:15378"/>
        <dbReference type="ChEBI" id="CHEBI:83064"/>
        <dbReference type="ChEBI" id="CHEBI:173113"/>
        <dbReference type="EC" id="3.1.4.58"/>
    </reaction>
</comment>
<dbReference type="PATRIC" id="fig|1648404.4.peg.1532"/>
<feature type="active site" description="Proton acceptor" evidence="2">
    <location>
        <position position="123"/>
    </location>
</feature>
<reference evidence="4 5" key="1">
    <citation type="journal article" date="2015" name="Int. J. Syst. Evol. Microbiol.">
        <title>Erythrobacter atlanticus sp. nov., a bacterium from ocean sediment able to degrade polycyclic aromatic hydrocarbons.</title>
        <authorList>
            <person name="Zhuang L."/>
            <person name="Liu Y."/>
            <person name="Wang L."/>
            <person name="Wang W."/>
            <person name="Shao Z."/>
        </authorList>
    </citation>
    <scope>NUCLEOTIDE SEQUENCE [LARGE SCALE GENOMIC DNA]</scope>
    <source>
        <strain evidence="5">s21-N3</strain>
    </source>
</reference>
<feature type="domain" description="Phosphoesterase HXTX" evidence="3">
    <location>
        <begin position="10"/>
        <end position="88"/>
    </location>
</feature>
<feature type="short sequence motif" description="HXTX 1" evidence="2">
    <location>
        <begin position="39"/>
        <end position="42"/>
    </location>
</feature>
<accession>A0A0H4VB83</accession>
<dbReference type="InterPro" id="IPR004175">
    <property type="entry name" value="RNA_CPDase"/>
</dbReference>
<dbReference type="AlphaFoldDB" id="A0A0H4VB83"/>
<dbReference type="Gene3D" id="3.90.1140.10">
    <property type="entry name" value="Cyclic phosphodiesterase"/>
    <property type="match status" value="1"/>
</dbReference>
<dbReference type="GO" id="GO:0008664">
    <property type="term" value="F:RNA 2',3'-cyclic 3'-phosphodiesterase activity"/>
    <property type="evidence" value="ECO:0007669"/>
    <property type="project" value="UniProtKB-EC"/>
</dbReference>
<dbReference type="PANTHER" id="PTHR35561">
    <property type="entry name" value="RNA 2',3'-CYCLIC PHOSPHODIESTERASE"/>
    <property type="match status" value="1"/>
</dbReference>
<feature type="domain" description="Phosphoesterase HXTX" evidence="3">
    <location>
        <begin position="94"/>
        <end position="170"/>
    </location>
</feature>
<dbReference type="KEGG" id="ery:CP97_07360"/>
<dbReference type="RefSeq" id="WP_048885398.1">
    <property type="nucleotide sequence ID" value="NZ_CP011310.1"/>
</dbReference>
<dbReference type="SUPFAM" id="SSF55144">
    <property type="entry name" value="LigT-like"/>
    <property type="match status" value="1"/>
</dbReference>
<evidence type="ECO:0000313" key="4">
    <source>
        <dbReference type="EMBL" id="AKQ41882.1"/>
    </source>
</evidence>
<evidence type="ECO:0000313" key="5">
    <source>
        <dbReference type="Proteomes" id="UP000059113"/>
    </source>
</evidence>
<protein>
    <recommendedName>
        <fullName evidence="2">RNA 2',3'-cyclic phosphodiesterase</fullName>
        <shortName evidence="2">RNA 2',3'-CPDase</shortName>
        <ecNumber evidence="2">3.1.4.58</ecNumber>
    </recommendedName>
</protein>
<evidence type="ECO:0000256" key="2">
    <source>
        <dbReference type="HAMAP-Rule" id="MF_01940"/>
    </source>
</evidence>
<dbReference type="EC" id="3.1.4.58" evidence="2"/>
<dbReference type="EMBL" id="CP011310">
    <property type="protein sequence ID" value="AKQ41882.1"/>
    <property type="molecule type" value="Genomic_DNA"/>
</dbReference>
<reference evidence="5" key="2">
    <citation type="submission" date="2015-04" db="EMBL/GenBank/DDBJ databases">
        <title>The complete genome sequence of Erythrobacter sp. s21-N3.</title>
        <authorList>
            <person name="Zhuang L."/>
            <person name="Liu Y."/>
            <person name="Shao Z."/>
        </authorList>
    </citation>
    <scope>NUCLEOTIDE SEQUENCE [LARGE SCALE GENOMIC DNA]</scope>
    <source>
        <strain evidence="5">s21-N3</strain>
    </source>
</reference>
<dbReference type="HAMAP" id="MF_01940">
    <property type="entry name" value="RNA_CPDase"/>
    <property type="match status" value="1"/>
</dbReference>
<comment type="similarity">
    <text evidence="2">Belongs to the 2H phosphoesterase superfamily. ThpR family.</text>
</comment>
<dbReference type="Pfam" id="PF02834">
    <property type="entry name" value="LigT_PEase"/>
    <property type="match status" value="2"/>
</dbReference>
<feature type="short sequence motif" description="HXTX 2" evidence="2">
    <location>
        <begin position="123"/>
        <end position="126"/>
    </location>
</feature>
<organism evidence="4 5">
    <name type="scientific">Aurantiacibacter atlanticus</name>
    <dbReference type="NCBI Taxonomy" id="1648404"/>
    <lineage>
        <taxon>Bacteria</taxon>
        <taxon>Pseudomonadati</taxon>
        <taxon>Pseudomonadota</taxon>
        <taxon>Alphaproteobacteria</taxon>
        <taxon>Sphingomonadales</taxon>
        <taxon>Erythrobacteraceae</taxon>
        <taxon>Aurantiacibacter</taxon>
    </lineage>
</organism>
<evidence type="ECO:0000256" key="1">
    <source>
        <dbReference type="ARBA" id="ARBA00022801"/>
    </source>
</evidence>
<proteinExistence type="inferred from homology"/>
<name>A0A0H4VB83_9SPHN</name>
<dbReference type="InterPro" id="IPR009097">
    <property type="entry name" value="Cyclic_Pdiesterase"/>
</dbReference>
<keyword evidence="5" id="KW-1185">Reference proteome</keyword>
<dbReference type="OrthoDB" id="9793819at2"/>
<sequence length="177" mass="19758">MNQRRLFIALPLPEPIGEALLDTMEGVNGARWQDADNLHITLRFIGEVDRHSFDDVVTALESVSFRPFTTRLEGVGHFETRSRAKAIWARVEHSAELADLKYSIEMACRRAGLPAETRKFVPHVTVARLNNSSAPVGLWLAKHGALSLGPWPVRGFDLFQSSLTENGAIYSKITSFQ</sequence>
<dbReference type="Proteomes" id="UP000059113">
    <property type="component" value="Chromosome"/>
</dbReference>
<keyword evidence="4" id="KW-0436">Ligase</keyword>
<comment type="function">
    <text evidence="2">Hydrolyzes RNA 2',3'-cyclic phosphodiester to an RNA 2'-phosphomonoester.</text>
</comment>
<dbReference type="GO" id="GO:0004113">
    <property type="term" value="F:2',3'-cyclic-nucleotide 3'-phosphodiesterase activity"/>
    <property type="evidence" value="ECO:0007669"/>
    <property type="project" value="InterPro"/>
</dbReference>
<dbReference type="NCBIfam" id="TIGR02258">
    <property type="entry name" value="2_5_ligase"/>
    <property type="match status" value="1"/>
</dbReference>
<evidence type="ECO:0000259" key="3">
    <source>
        <dbReference type="Pfam" id="PF02834"/>
    </source>
</evidence>
<keyword evidence="1 2" id="KW-0378">Hydrolase</keyword>
<feature type="active site" description="Proton donor" evidence="2">
    <location>
        <position position="39"/>
    </location>
</feature>
<dbReference type="InterPro" id="IPR014051">
    <property type="entry name" value="Phosphoesterase_HXTX"/>
</dbReference>
<dbReference type="GO" id="GO:0016874">
    <property type="term" value="F:ligase activity"/>
    <property type="evidence" value="ECO:0007669"/>
    <property type="project" value="UniProtKB-KW"/>
</dbReference>